<accession>A0AAN5VS91</accession>
<dbReference type="InterPro" id="IPR008767">
    <property type="entry name" value="Phage_SPP1_head-tail_adaptor"/>
</dbReference>
<organism evidence="1 2">
    <name type="scientific">Clostridioides difficile</name>
    <name type="common">Peptoclostridium difficile</name>
    <dbReference type="NCBI Taxonomy" id="1496"/>
    <lineage>
        <taxon>Bacteria</taxon>
        <taxon>Bacillati</taxon>
        <taxon>Bacillota</taxon>
        <taxon>Clostridia</taxon>
        <taxon>Peptostreptococcales</taxon>
        <taxon>Peptostreptococcaceae</taxon>
        <taxon>Clostridioides</taxon>
    </lineage>
</organism>
<reference evidence="1" key="1">
    <citation type="journal article" date="2018" name="Genome Biol.">
        <title>SKESA: strategic k-mer extension for scrupulous assemblies.</title>
        <authorList>
            <person name="Souvorov A."/>
            <person name="Agarwala R."/>
            <person name="Lipman D.J."/>
        </authorList>
    </citation>
    <scope>NUCLEOTIDE SEQUENCE</scope>
    <source>
        <strain evidence="1">HN1000</strain>
    </source>
</reference>
<dbReference type="Pfam" id="PF05521">
    <property type="entry name" value="Phage_HCP"/>
    <property type="match status" value="1"/>
</dbReference>
<protein>
    <submittedName>
        <fullName evidence="1">Phage head closure protein</fullName>
    </submittedName>
</protein>
<dbReference type="Gene3D" id="2.40.10.270">
    <property type="entry name" value="Bacteriophage SPP1 head-tail adaptor protein"/>
    <property type="match status" value="1"/>
</dbReference>
<name>A0AAN5VS91_CLODI</name>
<reference evidence="1" key="2">
    <citation type="submission" date="2021-06" db="EMBL/GenBank/DDBJ databases">
        <authorList>
            <consortium name="NCBI Pathogen Detection Project"/>
        </authorList>
    </citation>
    <scope>NUCLEOTIDE SEQUENCE</scope>
    <source>
        <strain evidence="1">HN1000</strain>
    </source>
</reference>
<sequence>MNIGDLNKRIIIQKNNESIDGEGYPIENWINYKTVWSRINNINGKEFLQAQALTSNISKKAFIRYQKELDTSLNDNITLNYRILYNKSIYNLIYINNINEKNQYMELMLVGDN</sequence>
<dbReference type="Proteomes" id="UP000878956">
    <property type="component" value="Unassembled WGS sequence"/>
</dbReference>
<gene>
    <name evidence="1" type="ORF">KRM00_003266</name>
</gene>
<evidence type="ECO:0000313" key="1">
    <source>
        <dbReference type="EMBL" id="HBH1543734.1"/>
    </source>
</evidence>
<dbReference type="NCBIfam" id="TIGR01563">
    <property type="entry name" value="gp16_SPP1"/>
    <property type="match status" value="1"/>
</dbReference>
<evidence type="ECO:0000313" key="2">
    <source>
        <dbReference type="Proteomes" id="UP000878956"/>
    </source>
</evidence>
<dbReference type="RefSeq" id="WP_021415776.1">
    <property type="nucleotide sequence ID" value="NZ_FULL01000006.1"/>
</dbReference>
<dbReference type="EMBL" id="DAEPXK010000046">
    <property type="protein sequence ID" value="HBH1543734.1"/>
    <property type="molecule type" value="Genomic_DNA"/>
</dbReference>
<comment type="caution">
    <text evidence="1">The sequence shown here is derived from an EMBL/GenBank/DDBJ whole genome shotgun (WGS) entry which is preliminary data.</text>
</comment>
<proteinExistence type="predicted"/>
<dbReference type="AlphaFoldDB" id="A0AAN5VS91"/>
<dbReference type="InterPro" id="IPR038666">
    <property type="entry name" value="SSP1_head-tail_sf"/>
</dbReference>